<evidence type="ECO:0000256" key="2">
    <source>
        <dbReference type="ARBA" id="ARBA00007331"/>
    </source>
</evidence>
<dbReference type="InterPro" id="IPR016195">
    <property type="entry name" value="Pol/histidinol_Pase-like"/>
</dbReference>
<keyword evidence="4" id="KW-0175">Coiled coil</keyword>
<comment type="subcellular location">
    <subcellularLocation>
        <location evidence="1">Nucleus</location>
    </subcellularLocation>
</comment>
<evidence type="ECO:0000313" key="5">
    <source>
        <dbReference type="EnsemblMetazoa" id="CLYHEMP002301.1"/>
    </source>
</evidence>
<dbReference type="PANTHER" id="PTHR13031:SF0">
    <property type="entry name" value="RIBONUCLEASE P PROTEIN SUBUNIT P30"/>
    <property type="match status" value="1"/>
</dbReference>
<dbReference type="GO" id="GO:0008033">
    <property type="term" value="P:tRNA processing"/>
    <property type="evidence" value="ECO:0007669"/>
    <property type="project" value="UniProtKB-KW"/>
</dbReference>
<dbReference type="InterPro" id="IPR002738">
    <property type="entry name" value="RNase_P_p30"/>
</dbReference>
<dbReference type="PANTHER" id="PTHR13031">
    <property type="entry name" value="RIBONUCLEASE P SUBUNIT P30"/>
    <property type="match status" value="1"/>
</dbReference>
<dbReference type="GO" id="GO:0003723">
    <property type="term" value="F:RNA binding"/>
    <property type="evidence" value="ECO:0007669"/>
    <property type="project" value="TreeGrafter"/>
</dbReference>
<evidence type="ECO:0000256" key="3">
    <source>
        <dbReference type="ARBA" id="ARBA00022694"/>
    </source>
</evidence>
<dbReference type="SUPFAM" id="SSF89550">
    <property type="entry name" value="PHP domain-like"/>
    <property type="match status" value="1"/>
</dbReference>
<evidence type="ECO:0000256" key="1">
    <source>
        <dbReference type="ARBA" id="ARBA00004123"/>
    </source>
</evidence>
<feature type="coiled-coil region" evidence="4">
    <location>
        <begin position="61"/>
        <end position="88"/>
    </location>
</feature>
<dbReference type="Pfam" id="PF01876">
    <property type="entry name" value="RNase_P_p30"/>
    <property type="match status" value="1"/>
</dbReference>
<dbReference type="EnsemblMetazoa" id="CLYHEMT002301.1">
    <property type="protein sequence ID" value="CLYHEMP002301.1"/>
    <property type="gene ID" value="CLYHEMG002301"/>
</dbReference>
<organism evidence="5 6">
    <name type="scientific">Clytia hemisphaerica</name>
    <dbReference type="NCBI Taxonomy" id="252671"/>
    <lineage>
        <taxon>Eukaryota</taxon>
        <taxon>Metazoa</taxon>
        <taxon>Cnidaria</taxon>
        <taxon>Hydrozoa</taxon>
        <taxon>Hydroidolina</taxon>
        <taxon>Leptothecata</taxon>
        <taxon>Obeliida</taxon>
        <taxon>Clytiidae</taxon>
        <taxon>Clytia</taxon>
    </lineage>
</organism>
<dbReference type="RefSeq" id="XP_066916351.1">
    <property type="nucleotide sequence ID" value="XM_067060250.1"/>
</dbReference>
<protein>
    <submittedName>
        <fullName evidence="5">Uncharacterized protein</fullName>
    </submittedName>
</protein>
<accession>A0A7M5UT97</accession>
<name>A0A7M5UT97_9CNID</name>
<dbReference type="Proteomes" id="UP000594262">
    <property type="component" value="Unplaced"/>
</dbReference>
<keyword evidence="3" id="KW-0819">tRNA processing</keyword>
<evidence type="ECO:0000256" key="4">
    <source>
        <dbReference type="SAM" id="Coils"/>
    </source>
</evidence>
<proteinExistence type="inferred from homology"/>
<dbReference type="GeneID" id="136803510"/>
<keyword evidence="6" id="KW-1185">Reference proteome</keyword>
<dbReference type="AlphaFoldDB" id="A0A7M5UT97"/>
<comment type="similarity">
    <text evidence="2">Belongs to the eukaryotic/archaeal RNase P protein component 3 family.</text>
</comment>
<dbReference type="OrthoDB" id="17948at2759"/>
<dbReference type="Gene3D" id="3.20.20.140">
    <property type="entry name" value="Metal-dependent hydrolases"/>
    <property type="match status" value="1"/>
</dbReference>
<reference evidence="5" key="1">
    <citation type="submission" date="2021-01" db="UniProtKB">
        <authorList>
            <consortium name="EnsemblMetazoa"/>
        </authorList>
    </citation>
    <scope>IDENTIFICATION</scope>
</reference>
<dbReference type="GO" id="GO:0005655">
    <property type="term" value="C:nucleolar ribonuclease P complex"/>
    <property type="evidence" value="ECO:0007669"/>
    <property type="project" value="TreeGrafter"/>
</dbReference>
<evidence type="ECO:0000313" key="6">
    <source>
        <dbReference type="Proteomes" id="UP000594262"/>
    </source>
</evidence>
<sequence length="310" mass="34739">MVVRRFCDLNVQESSSYVDNLENIKQLVSLGYTVVALNRHYGLPKKEKEKNKRSPNEISTAEEAKKFVAQAKQLHDRLKADIEKLRSNQVGQSKSNTENDLVIPEKFQLLSRLTFDLDHVDQLSYLRSHSNKTIMAAFDVIAVNPKCEKCFRSLMEGKLDFDIVSFTMADRLPFRLDHHQVGLGTSKGLVFEIAYTTAIKSQSLRKYVFSNSQNLTSKTKHGKGIIITSGGESKMDFRAPPDVANLSNLFGLKGSFGLDAVSNTAMKAVTHALLRRDTFKGAVKVEYVGENTCEGEIKNEEGSPKKKMKV</sequence>